<feature type="non-terminal residue" evidence="3">
    <location>
        <position position="1"/>
    </location>
</feature>
<sequence>ADGALGSRGAWMLQPYSDRPGTSGQNTTPMDSILKVARLAYEADYQLCTHAIGDRGNREVLDIYEQVLRGDISRRWRIEHAQHLAVADIPRFAGLGVIASVQTVHCTSDGLWVPARIGEERAREGAYVWQKLLKSGARLANGTDAPVERLSPLENYYAAVTRRLSDGSVFFGDQKLTREEALKSLTLWNAYAAFEEKEKGSITAGKLADFTLLSANPLTVPEEKIPAIRVLMTVLGGSVEYKAPGQN</sequence>
<accession>A0A7V1LKL8</accession>
<evidence type="ECO:0000256" key="1">
    <source>
        <dbReference type="SAM" id="MobiDB-lite"/>
    </source>
</evidence>
<evidence type="ECO:0000259" key="2">
    <source>
        <dbReference type="Pfam" id="PF07969"/>
    </source>
</evidence>
<protein>
    <submittedName>
        <fullName evidence="3">Amidohydrolase</fullName>
    </submittedName>
</protein>
<feature type="domain" description="Amidohydrolase 3" evidence="2">
    <location>
        <begin position="1"/>
        <end position="239"/>
    </location>
</feature>
<dbReference type="Proteomes" id="UP000886005">
    <property type="component" value="Unassembled WGS sequence"/>
</dbReference>
<dbReference type="AlphaFoldDB" id="A0A7V1LKL8"/>
<dbReference type="GO" id="GO:0016810">
    <property type="term" value="F:hydrolase activity, acting on carbon-nitrogen (but not peptide) bonds"/>
    <property type="evidence" value="ECO:0007669"/>
    <property type="project" value="InterPro"/>
</dbReference>
<dbReference type="PANTHER" id="PTHR22642:SF2">
    <property type="entry name" value="PROTEIN LONG AFTER FAR-RED 3"/>
    <property type="match status" value="1"/>
</dbReference>
<dbReference type="InterPro" id="IPR032466">
    <property type="entry name" value="Metal_Hydrolase"/>
</dbReference>
<proteinExistence type="predicted"/>
<dbReference type="SUPFAM" id="SSF51338">
    <property type="entry name" value="Composite domain of metallo-dependent hydrolases"/>
    <property type="match status" value="1"/>
</dbReference>
<gene>
    <name evidence="3" type="ORF">ENJ10_03500</name>
</gene>
<comment type="caution">
    <text evidence="3">The sequence shown here is derived from an EMBL/GenBank/DDBJ whole genome shotgun (WGS) entry which is preliminary data.</text>
</comment>
<reference evidence="3" key="1">
    <citation type="journal article" date="2020" name="mSystems">
        <title>Genome- and Community-Level Interaction Insights into Carbon Utilization and Element Cycling Functions of Hydrothermarchaeota in Hydrothermal Sediment.</title>
        <authorList>
            <person name="Zhou Z."/>
            <person name="Liu Y."/>
            <person name="Xu W."/>
            <person name="Pan J."/>
            <person name="Luo Z.H."/>
            <person name="Li M."/>
        </authorList>
    </citation>
    <scope>NUCLEOTIDE SEQUENCE [LARGE SCALE GENOMIC DNA]</scope>
    <source>
        <strain evidence="3">HyVt-456</strain>
    </source>
</reference>
<feature type="region of interest" description="Disordered" evidence="1">
    <location>
        <begin position="1"/>
        <end position="27"/>
    </location>
</feature>
<organism evidence="3">
    <name type="scientific">Caldithrix abyssi</name>
    <dbReference type="NCBI Taxonomy" id="187145"/>
    <lineage>
        <taxon>Bacteria</taxon>
        <taxon>Pseudomonadati</taxon>
        <taxon>Calditrichota</taxon>
        <taxon>Calditrichia</taxon>
        <taxon>Calditrichales</taxon>
        <taxon>Calditrichaceae</taxon>
        <taxon>Caldithrix</taxon>
    </lineage>
</organism>
<dbReference type="InterPro" id="IPR011059">
    <property type="entry name" value="Metal-dep_hydrolase_composite"/>
</dbReference>
<dbReference type="Pfam" id="PF07969">
    <property type="entry name" value="Amidohydro_3"/>
    <property type="match status" value="1"/>
</dbReference>
<dbReference type="InterPro" id="IPR013108">
    <property type="entry name" value="Amidohydro_3"/>
</dbReference>
<dbReference type="EMBL" id="DRLD01000095">
    <property type="protein sequence ID" value="HED09731.1"/>
    <property type="molecule type" value="Genomic_DNA"/>
</dbReference>
<dbReference type="PANTHER" id="PTHR22642">
    <property type="entry name" value="IMIDAZOLONEPROPIONASE"/>
    <property type="match status" value="1"/>
</dbReference>
<evidence type="ECO:0000313" key="3">
    <source>
        <dbReference type="EMBL" id="HED09731.1"/>
    </source>
</evidence>
<name>A0A7V1LKL8_CALAY</name>
<dbReference type="Gene3D" id="3.20.20.140">
    <property type="entry name" value="Metal-dependent hydrolases"/>
    <property type="match status" value="1"/>
</dbReference>
<dbReference type="SUPFAM" id="SSF51556">
    <property type="entry name" value="Metallo-dependent hydrolases"/>
    <property type="match status" value="1"/>
</dbReference>
<dbReference type="Gene3D" id="2.30.40.10">
    <property type="entry name" value="Urease, subunit C, domain 1"/>
    <property type="match status" value="1"/>
</dbReference>